<name>A0A822YKC0_NELNU</name>
<dbReference type="AlphaFoldDB" id="A0A822YKC0"/>
<gene>
    <name evidence="1" type="ORF">HUJ06_005274</name>
</gene>
<accession>A0A822YKC0</accession>
<sequence length="73" mass="8791">MENKEMGLVRDNRKNNQKYRNLVFCISTRNREELILLVLKKKKSLIFGEPTSLKLGERERETESRRKKRALEK</sequence>
<organism evidence="1 2">
    <name type="scientific">Nelumbo nucifera</name>
    <name type="common">Sacred lotus</name>
    <dbReference type="NCBI Taxonomy" id="4432"/>
    <lineage>
        <taxon>Eukaryota</taxon>
        <taxon>Viridiplantae</taxon>
        <taxon>Streptophyta</taxon>
        <taxon>Embryophyta</taxon>
        <taxon>Tracheophyta</taxon>
        <taxon>Spermatophyta</taxon>
        <taxon>Magnoliopsida</taxon>
        <taxon>Proteales</taxon>
        <taxon>Nelumbonaceae</taxon>
        <taxon>Nelumbo</taxon>
    </lineage>
</organism>
<reference evidence="1 2" key="1">
    <citation type="journal article" date="2020" name="Mol. Biol. Evol.">
        <title>Distinct Expression and Methylation Patterns for Genes with Different Fates following a Single Whole-Genome Duplication in Flowering Plants.</title>
        <authorList>
            <person name="Shi T."/>
            <person name="Rahmani R.S."/>
            <person name="Gugger P.F."/>
            <person name="Wang M."/>
            <person name="Li H."/>
            <person name="Zhang Y."/>
            <person name="Li Z."/>
            <person name="Wang Q."/>
            <person name="Van de Peer Y."/>
            <person name="Marchal K."/>
            <person name="Chen J."/>
        </authorList>
    </citation>
    <scope>NUCLEOTIDE SEQUENCE [LARGE SCALE GENOMIC DNA]</scope>
    <source>
        <tissue evidence="1">Leaf</tissue>
    </source>
</reference>
<proteinExistence type="predicted"/>
<protein>
    <submittedName>
        <fullName evidence="1">Uncharacterized protein</fullName>
    </submittedName>
</protein>
<comment type="caution">
    <text evidence="1">The sequence shown here is derived from an EMBL/GenBank/DDBJ whole genome shotgun (WGS) entry which is preliminary data.</text>
</comment>
<dbReference type="EMBL" id="DUZY01000004">
    <property type="protein sequence ID" value="DAD34634.1"/>
    <property type="molecule type" value="Genomic_DNA"/>
</dbReference>
<dbReference type="Proteomes" id="UP000607653">
    <property type="component" value="Unassembled WGS sequence"/>
</dbReference>
<keyword evidence="2" id="KW-1185">Reference proteome</keyword>
<evidence type="ECO:0000313" key="1">
    <source>
        <dbReference type="EMBL" id="DAD34634.1"/>
    </source>
</evidence>
<evidence type="ECO:0000313" key="2">
    <source>
        <dbReference type="Proteomes" id="UP000607653"/>
    </source>
</evidence>